<reference evidence="1" key="2">
    <citation type="journal article" date="2015" name="Fish Shellfish Immunol.">
        <title>Early steps in the European eel (Anguilla anguilla)-Vibrio vulnificus interaction in the gills: Role of the RtxA13 toxin.</title>
        <authorList>
            <person name="Callol A."/>
            <person name="Pajuelo D."/>
            <person name="Ebbesson L."/>
            <person name="Teles M."/>
            <person name="MacKenzie S."/>
            <person name="Amaro C."/>
        </authorList>
    </citation>
    <scope>NUCLEOTIDE SEQUENCE</scope>
</reference>
<organism evidence="1">
    <name type="scientific">Anguilla anguilla</name>
    <name type="common">European freshwater eel</name>
    <name type="synonym">Muraena anguilla</name>
    <dbReference type="NCBI Taxonomy" id="7936"/>
    <lineage>
        <taxon>Eukaryota</taxon>
        <taxon>Metazoa</taxon>
        <taxon>Chordata</taxon>
        <taxon>Craniata</taxon>
        <taxon>Vertebrata</taxon>
        <taxon>Euteleostomi</taxon>
        <taxon>Actinopterygii</taxon>
        <taxon>Neopterygii</taxon>
        <taxon>Teleostei</taxon>
        <taxon>Anguilliformes</taxon>
        <taxon>Anguillidae</taxon>
        <taxon>Anguilla</taxon>
    </lineage>
</organism>
<protein>
    <submittedName>
        <fullName evidence="1">Uncharacterized protein</fullName>
    </submittedName>
</protein>
<dbReference type="EMBL" id="GBXM01000135">
    <property type="protein sequence ID" value="JAI08443.1"/>
    <property type="molecule type" value="Transcribed_RNA"/>
</dbReference>
<reference evidence="1" key="1">
    <citation type="submission" date="2014-11" db="EMBL/GenBank/DDBJ databases">
        <authorList>
            <person name="Amaro Gonzalez C."/>
        </authorList>
    </citation>
    <scope>NUCLEOTIDE SEQUENCE</scope>
</reference>
<dbReference type="AlphaFoldDB" id="A0A0E9Y0C8"/>
<accession>A0A0E9Y0C8</accession>
<evidence type="ECO:0000313" key="1">
    <source>
        <dbReference type="EMBL" id="JAI08443.1"/>
    </source>
</evidence>
<proteinExistence type="predicted"/>
<sequence length="23" mass="2678">MIFCSLDDNVIVECYPNFPLNKC</sequence>
<name>A0A0E9Y0C8_ANGAN</name>